<evidence type="ECO:0000313" key="2">
    <source>
        <dbReference type="EMBL" id="MEC0239658.1"/>
    </source>
</evidence>
<comment type="caution">
    <text evidence="2">The sequence shown here is derived from an EMBL/GenBank/DDBJ whole genome shotgun (WGS) entry which is preliminary data.</text>
</comment>
<keyword evidence="1" id="KW-0812">Transmembrane</keyword>
<keyword evidence="3" id="KW-1185">Reference proteome</keyword>
<name>A0ABU6GIY0_9BACL</name>
<protein>
    <submittedName>
        <fullName evidence="2">Uncharacterized protein</fullName>
    </submittedName>
</protein>
<evidence type="ECO:0000256" key="1">
    <source>
        <dbReference type="SAM" id="Phobius"/>
    </source>
</evidence>
<feature type="transmembrane region" description="Helical" evidence="1">
    <location>
        <begin position="21"/>
        <end position="42"/>
    </location>
</feature>
<reference evidence="2 3" key="1">
    <citation type="submission" date="2023-03" db="EMBL/GenBank/DDBJ databases">
        <title>Bacillus Genome Sequencing.</title>
        <authorList>
            <person name="Dunlap C."/>
        </authorList>
    </citation>
    <scope>NUCLEOTIDE SEQUENCE [LARGE SCALE GENOMIC DNA]</scope>
    <source>
        <strain evidence="2 3">BD-525</strain>
    </source>
</reference>
<proteinExistence type="predicted"/>
<evidence type="ECO:0000313" key="3">
    <source>
        <dbReference type="Proteomes" id="UP001344632"/>
    </source>
</evidence>
<organism evidence="2 3">
    <name type="scientific">Paenibacillus dokdonensis</name>
    <dbReference type="NCBI Taxonomy" id="2567944"/>
    <lineage>
        <taxon>Bacteria</taxon>
        <taxon>Bacillati</taxon>
        <taxon>Bacillota</taxon>
        <taxon>Bacilli</taxon>
        <taxon>Bacillales</taxon>
        <taxon>Paenibacillaceae</taxon>
        <taxon>Paenibacillus</taxon>
    </lineage>
</organism>
<dbReference type="RefSeq" id="WP_326086878.1">
    <property type="nucleotide sequence ID" value="NZ_JARLKZ010000005.1"/>
</dbReference>
<dbReference type="EMBL" id="JARLKZ010000005">
    <property type="protein sequence ID" value="MEC0239658.1"/>
    <property type="molecule type" value="Genomic_DNA"/>
</dbReference>
<keyword evidence="1" id="KW-1133">Transmembrane helix</keyword>
<accession>A0ABU6GIY0</accession>
<sequence length="43" mass="4860">MTSMNWKKYLLSAGKMLTMGFLILLGLWFTVGIIAVVILWLAD</sequence>
<keyword evidence="1" id="KW-0472">Membrane</keyword>
<gene>
    <name evidence="2" type="ORF">P4H66_07265</name>
</gene>
<dbReference type="Proteomes" id="UP001344632">
    <property type="component" value="Unassembled WGS sequence"/>
</dbReference>